<reference evidence="1" key="2">
    <citation type="submission" date="2020-09" db="EMBL/GenBank/DDBJ databases">
        <authorList>
            <person name="Sun Q."/>
            <person name="Zhou Y."/>
        </authorList>
    </citation>
    <scope>NUCLEOTIDE SEQUENCE</scope>
    <source>
        <strain evidence="1">CGMCC 4.7308</strain>
    </source>
</reference>
<name>A0A917TDS4_9ACTN</name>
<sequence>MSFSTVPGGAADVPVPLVPAEFGDAVAQLQAARLRPEVEVSPLPAPAKLAPFSHALSAQVAPSDERPESASGRFVLLHDPNGLAAWDGTLRIVVFLSAEMEPELARDPLLPDVAWSWLTDCLEGRAAEMVALGGTVTATSSTRFGDIAGPHRNDDLEIRASWTVAGRDVGAHLQSFGDLLAVAAGLPPEGVAAIGRSGPSNVRVP</sequence>
<organism evidence="1 2">
    <name type="scientific">Nakamurella endophytica</name>
    <dbReference type="NCBI Taxonomy" id="1748367"/>
    <lineage>
        <taxon>Bacteria</taxon>
        <taxon>Bacillati</taxon>
        <taxon>Actinomycetota</taxon>
        <taxon>Actinomycetes</taxon>
        <taxon>Nakamurellales</taxon>
        <taxon>Nakamurellaceae</taxon>
        <taxon>Nakamurella</taxon>
    </lineage>
</organism>
<keyword evidence="2" id="KW-1185">Reference proteome</keyword>
<comment type="caution">
    <text evidence="1">The sequence shown here is derived from an EMBL/GenBank/DDBJ whole genome shotgun (WGS) entry which is preliminary data.</text>
</comment>
<evidence type="ECO:0000313" key="1">
    <source>
        <dbReference type="EMBL" id="GGM16930.1"/>
    </source>
</evidence>
<dbReference type="Pfam" id="PF11452">
    <property type="entry name" value="DUF3000"/>
    <property type="match status" value="1"/>
</dbReference>
<accession>A0A917TDS4</accession>
<reference evidence="1" key="1">
    <citation type="journal article" date="2014" name="Int. J. Syst. Evol. Microbiol.">
        <title>Complete genome sequence of Corynebacterium casei LMG S-19264T (=DSM 44701T), isolated from a smear-ripened cheese.</title>
        <authorList>
            <consortium name="US DOE Joint Genome Institute (JGI-PGF)"/>
            <person name="Walter F."/>
            <person name="Albersmeier A."/>
            <person name="Kalinowski J."/>
            <person name="Ruckert C."/>
        </authorList>
    </citation>
    <scope>NUCLEOTIDE SEQUENCE</scope>
    <source>
        <strain evidence="1">CGMCC 4.7308</strain>
    </source>
</reference>
<dbReference type="Proteomes" id="UP000655208">
    <property type="component" value="Unassembled WGS sequence"/>
</dbReference>
<evidence type="ECO:0000313" key="2">
    <source>
        <dbReference type="Proteomes" id="UP000655208"/>
    </source>
</evidence>
<protein>
    <submittedName>
        <fullName evidence="1">Membrane protein</fullName>
    </submittedName>
</protein>
<dbReference type="AlphaFoldDB" id="A0A917TDS4"/>
<dbReference type="RefSeq" id="WP_188944754.1">
    <property type="nucleotide sequence ID" value="NZ_BMNA01000017.1"/>
</dbReference>
<dbReference type="InterPro" id="IPR021555">
    <property type="entry name" value="DUF3000"/>
</dbReference>
<proteinExistence type="predicted"/>
<dbReference type="EMBL" id="BMNA01000017">
    <property type="protein sequence ID" value="GGM16930.1"/>
    <property type="molecule type" value="Genomic_DNA"/>
</dbReference>
<gene>
    <name evidence="1" type="ORF">GCM10011594_41240</name>
</gene>